<name>A0A2S2BRR3_9NOCA</name>
<dbReference type="AlphaFoldDB" id="A0A2S2BRR3"/>
<dbReference type="Proteomes" id="UP000245711">
    <property type="component" value="Chromosome"/>
</dbReference>
<proteinExistence type="predicted"/>
<dbReference type="InterPro" id="IPR003018">
    <property type="entry name" value="GAF"/>
</dbReference>
<dbReference type="OrthoDB" id="7466251at2"/>
<dbReference type="KEGG" id="roz:CBI38_06655"/>
<organism evidence="2 3">
    <name type="scientific">Rhodococcus oxybenzonivorans</name>
    <dbReference type="NCBI Taxonomy" id="1990687"/>
    <lineage>
        <taxon>Bacteria</taxon>
        <taxon>Bacillati</taxon>
        <taxon>Actinomycetota</taxon>
        <taxon>Actinomycetes</taxon>
        <taxon>Mycobacteriales</taxon>
        <taxon>Nocardiaceae</taxon>
        <taxon>Rhodococcus</taxon>
    </lineage>
</organism>
<dbReference type="Pfam" id="PF13185">
    <property type="entry name" value="GAF_2"/>
    <property type="match status" value="1"/>
</dbReference>
<sequence>MFAVAQFGQVGEMSAEQNPTRPDDDHTVSVLTRTRTLCGQCSDVVGVDGAAVAVFASDTSRDLVYATDITAERIDELEFTLGEGPGLAAYRSSVRELHPDLTDPATTTRWPMFAPEILDLGVRAVFAFPLRMFNGARIGVLELYHTQPGRLDAQHYRAAANYAAALGPIVVEELDPSRHPTVIDPTLSPRGKVHVAAGMAAVQLRVSPTDALARLRAMAFAQHRRITVIAQDIITARLRFRPEEPGGN</sequence>
<reference evidence="2 3" key="1">
    <citation type="submission" date="2017-05" db="EMBL/GenBank/DDBJ databases">
        <title>Isolation of Rhodococcus sp. S2-17 biodegrading of BP-3.</title>
        <authorList>
            <person name="Lee Y."/>
            <person name="Kim K.H."/>
            <person name="Chun B.H."/>
            <person name="Jung H.S."/>
            <person name="Jeon C.O."/>
        </authorList>
    </citation>
    <scope>NUCLEOTIDE SEQUENCE [LARGE SCALE GENOMIC DNA]</scope>
    <source>
        <strain evidence="2 3">S2-17</strain>
    </source>
</reference>
<evidence type="ECO:0000313" key="2">
    <source>
        <dbReference type="EMBL" id="AWK71305.1"/>
    </source>
</evidence>
<dbReference type="SUPFAM" id="SSF55781">
    <property type="entry name" value="GAF domain-like"/>
    <property type="match status" value="1"/>
</dbReference>
<dbReference type="EMBL" id="CP021354">
    <property type="protein sequence ID" value="AWK71305.1"/>
    <property type="molecule type" value="Genomic_DNA"/>
</dbReference>
<evidence type="ECO:0000259" key="1">
    <source>
        <dbReference type="Pfam" id="PF13185"/>
    </source>
</evidence>
<accession>A0A2S2BRR3</accession>
<feature type="domain" description="GAF" evidence="1">
    <location>
        <begin position="37"/>
        <end position="166"/>
    </location>
</feature>
<protein>
    <recommendedName>
        <fullName evidence="1">GAF domain-containing protein</fullName>
    </recommendedName>
</protein>
<dbReference type="Gene3D" id="3.30.450.40">
    <property type="match status" value="1"/>
</dbReference>
<gene>
    <name evidence="2" type="ORF">CBI38_06655</name>
</gene>
<keyword evidence="3" id="KW-1185">Reference proteome</keyword>
<evidence type="ECO:0000313" key="3">
    <source>
        <dbReference type="Proteomes" id="UP000245711"/>
    </source>
</evidence>
<dbReference type="InterPro" id="IPR029016">
    <property type="entry name" value="GAF-like_dom_sf"/>
</dbReference>